<feature type="compositionally biased region" description="Basic and acidic residues" evidence="1">
    <location>
        <begin position="136"/>
        <end position="153"/>
    </location>
</feature>
<evidence type="ECO:0000259" key="2">
    <source>
        <dbReference type="PROSITE" id="PS50010"/>
    </source>
</evidence>
<feature type="region of interest" description="Disordered" evidence="1">
    <location>
        <begin position="688"/>
        <end position="789"/>
    </location>
</feature>
<feature type="compositionally biased region" description="Polar residues" evidence="1">
    <location>
        <begin position="725"/>
        <end position="737"/>
    </location>
</feature>
<dbReference type="Gene3D" id="1.20.900.10">
    <property type="entry name" value="Dbl homology (DH) domain"/>
    <property type="match status" value="1"/>
</dbReference>
<organism evidence="3 4">
    <name type="scientific">Lymnaea stagnalis</name>
    <name type="common">Great pond snail</name>
    <name type="synonym">Helix stagnalis</name>
    <dbReference type="NCBI Taxonomy" id="6523"/>
    <lineage>
        <taxon>Eukaryota</taxon>
        <taxon>Metazoa</taxon>
        <taxon>Spiralia</taxon>
        <taxon>Lophotrochozoa</taxon>
        <taxon>Mollusca</taxon>
        <taxon>Gastropoda</taxon>
        <taxon>Heterobranchia</taxon>
        <taxon>Euthyneura</taxon>
        <taxon>Panpulmonata</taxon>
        <taxon>Hygrophila</taxon>
        <taxon>Lymnaeoidea</taxon>
        <taxon>Lymnaeidae</taxon>
        <taxon>Lymnaea</taxon>
    </lineage>
</organism>
<feature type="region of interest" description="Disordered" evidence="1">
    <location>
        <begin position="1282"/>
        <end position="1304"/>
    </location>
</feature>
<feature type="compositionally biased region" description="Basic and acidic residues" evidence="1">
    <location>
        <begin position="2019"/>
        <end position="2035"/>
    </location>
</feature>
<evidence type="ECO:0000313" key="4">
    <source>
        <dbReference type="Proteomes" id="UP001497497"/>
    </source>
</evidence>
<feature type="compositionally biased region" description="Low complexity" evidence="1">
    <location>
        <begin position="1143"/>
        <end position="1156"/>
    </location>
</feature>
<dbReference type="InterPro" id="IPR042849">
    <property type="entry name" value="ARHGEF33"/>
</dbReference>
<dbReference type="PROSITE" id="PS50010">
    <property type="entry name" value="DH_2"/>
    <property type="match status" value="1"/>
</dbReference>
<dbReference type="Pfam" id="PF00621">
    <property type="entry name" value="RhoGEF"/>
    <property type="match status" value="1"/>
</dbReference>
<feature type="compositionally biased region" description="Polar residues" evidence="1">
    <location>
        <begin position="1113"/>
        <end position="1142"/>
    </location>
</feature>
<feature type="compositionally biased region" description="Basic and acidic residues" evidence="1">
    <location>
        <begin position="1736"/>
        <end position="1747"/>
    </location>
</feature>
<evidence type="ECO:0000313" key="3">
    <source>
        <dbReference type="EMBL" id="CAL1526771.1"/>
    </source>
</evidence>
<feature type="compositionally biased region" description="Polar residues" evidence="1">
    <location>
        <begin position="1430"/>
        <end position="1443"/>
    </location>
</feature>
<dbReference type="Proteomes" id="UP001497497">
    <property type="component" value="Unassembled WGS sequence"/>
</dbReference>
<dbReference type="InterPro" id="IPR001331">
    <property type="entry name" value="GDS_CDC24_CS"/>
</dbReference>
<feature type="compositionally biased region" description="Basic and acidic residues" evidence="1">
    <location>
        <begin position="1189"/>
        <end position="1219"/>
    </location>
</feature>
<feature type="compositionally biased region" description="Basic and acidic residues" evidence="1">
    <location>
        <begin position="1010"/>
        <end position="1023"/>
    </location>
</feature>
<feature type="region of interest" description="Disordered" evidence="1">
    <location>
        <begin position="2083"/>
        <end position="2127"/>
    </location>
</feature>
<sequence>MDEDSDLDKELDNSLVDLNHGLDSSLDENSSVLDKEEDSSHQMACATEVMGTDQITLLQDMVVEMKKSFQSAVEELAKIQDKEEGQGNQHILQQQQLHQQEQLDNLQMSINEFKNQLSLLSRNVEEMKNEQTSIKDQLEEVRSNRGSSQDRRSQTGSDRANLLNTSPAPPDHPTLPESPEEWDTKLSEFPTEEDDQLAIATEVTAVACKSLSLTQALGEKCLKLNHLGSSEEEDDKPTNRRVSHYTPKTLQTALEEAANRRHSLPSSGVSRARNKDIALAAKRQTSVKELADSERDYCSKLWSLLNTYLTPLQTGGFFSTKELDVLLPSYMEQLYAEHYHIFTGLQERLVHWTHMSTIADLLAKVTDPHGADSLLPLYQECAEDLPTAVTCLKRALLQSAEFKNFLKAIQHSSCQSEELMSLIIAPVQHVPRLLLQLQQVIRFTPASHPDYPLLQTSLQRLTSFVEQLNKNVSTAMQTLSQENSLRLNLDQLLNARDGSVTSSTEESMSSARAFSKSDQRVVNSEWLDEPPFMGYQSYHHQPEHSLRHSRQLSTRHNALSQPDLTIINSFSSAPGHSAHMPRSQSTLPAEDGRKYRHYKLKKRQMSPGRTSSHDYLAHNNLPHNSPLVRPSSAIDFIGHLQQQQYSPRLVHREYNYPGPQPRPHSALGPHALLGPSAMEIQHRPTVISRKHLRRSQPQMSVGKSYRQDSSSSSVASRAGHVRGSFSAQDLMPSQMTTYPVMLDDADDEDDTRTSDTHSLASHPHSDTHSLASHARSGSHGSNEGPDIELDFLHSGFETHRQRSELHNGVQKSAEFSAADVTVSLARMLRVERNRNLENKTRPPGTGSPSLNIKATIQEHGPSSPEYNAQSVKPLSLGVEYSSTGGHLKDTSLSTDIDSSDFLDSLRSQSQSHQDDTHKSSSSTNGIGSLIKTFDGLPHNSKANSSPPIFHNNSNSDPSKISVNGDVGDKIDLQTKGNNKHAIDEQTSEKNRQFLLSLTSLSLGESTGSKDGCKPKTASEKGRGDNSAPSAKSLHLDSHRRAPEPPPRTTKTLIGLSDSKNVVNGSDAVKSPLGSPLPNQFSQLRQSNTSLNNISVLTPDTVKASQADRNTRALSLPSQQSPHYPFNNSSSPTSPGKTTYSTRANPFFNPPSSNNAADGEVSPIKRDHSHIGNEADLTSYPDSNELPPLDVDRAATPADERSRRREDGVKYPGGRKFDDPVSARKKMHFKASIKNLFSKKKGRVILADVEREVVMEMATAVATTTTSKGSSTTASFLTAVSGNKSGNGSGSWAATEGHSTDKGQEGQAFEIRTRKDQGSSTYSPIKVSKLFHRLKNTDLKPSPAEKNSHELNNEEFQQLRRAQESLPVKSSQQSSLIFGQGQHGLILAQKESSAKEGQGHCDGKEKIDLHVKNGFYLHPPAKSKQDERLTNENGTCKSEAKVSSGSSLNEGKYLEMNFSPLTKSFLKKSASENGKGLKKCVTNEPGHLDETSTLLVRKLDPFNGASAKRHSVGESVPVEHARKSLCLKCRACQESKSQGQCERDNYINTEPNHSKPHLMSCELNCCEQDLKLGMRAPQSECHHSGVLQNLDSENKIVVTEKVLHFSSDSLEMEDGLKPCGDAVPLGRAKRCDASTMDNAHSERKLNNSYYQQHERKSFSSPNSPSKQLKSPAQPSNATVNPDCPCTGVGQARLGENSFTSSDGSPSQDSKCSQVQSKVSESKISKTFHKLFPSSSPKKTEPKLQDNKKSPASPTSQSSNASSNLAAPQKVNSRIPHTSKAPKSLSSTGRDTIIKNGHPTEATSQVREKSRAKDFFIAQTKAGAEKPNVVEVDDASKQYVLEGKEFEHRYRLYYDDEAKTNNDGADTTLASSEKAVGGQGYFGVFYGDAEDNRQVTRPRTTAPASKNCSPDQWSLCYTKVGSGLHYLYQAAEDGQGLTNQEKHSQKCPEFTCYRDEVKSHDLGHDNVLLSSCNAAVLSHLPEIRPVYEPYYHGPDSRPSFAMSRPLQLTSAQRALTSSPGLHEDIRDKADGGFKRESSQGVQTIPIIIPDLASPDGQAQGSVGSVGHSTTVPSFVVDKKGAPCIPPDAKSASRASSDNVSNPYSARSNQGCARDPGEARGHVHKESRVGDGAAKLTSAPLMLPYAGAVYEESNSYKPKKLNVSAATEVKVIESHNLSTSRSVSTGTSSDLAAFRGDQRPQHHPLSVADKYDLSNNLLHPPSLCMTDSQKQYNFFKDNSRHQRPESYPNKSGDGRRSQGFFRASSPNNFFSNLQYRDYVIANRSSDSGTLVASESDCQITSHNPPNASVVRAERRGKNKVLVNIGKGR</sequence>
<accession>A0AAV2H0R8</accession>
<feature type="region of interest" description="Disordered" evidence="1">
    <location>
        <begin position="2176"/>
        <end position="2201"/>
    </location>
</feature>
<name>A0AAV2H0R8_LYMST</name>
<feature type="compositionally biased region" description="Polar residues" evidence="1">
    <location>
        <begin position="2090"/>
        <end position="2108"/>
    </location>
</feature>
<feature type="region of interest" description="Disordered" evidence="1">
    <location>
        <begin position="1"/>
        <end position="42"/>
    </location>
</feature>
<feature type="compositionally biased region" description="Low complexity" evidence="1">
    <location>
        <begin position="1748"/>
        <end position="1767"/>
    </location>
</feature>
<feature type="region of interest" description="Disordered" evidence="1">
    <location>
        <begin position="1113"/>
        <end position="1219"/>
    </location>
</feature>
<gene>
    <name evidence="3" type="ORF">GSLYS_00000948001</name>
</gene>
<feature type="region of interest" description="Disordered" evidence="1">
    <location>
        <begin position="1417"/>
        <end position="1443"/>
    </location>
</feature>
<feature type="compositionally biased region" description="Polar residues" evidence="1">
    <location>
        <begin position="1657"/>
        <end position="1678"/>
    </location>
</feature>
<dbReference type="InterPro" id="IPR000219">
    <property type="entry name" value="DH_dom"/>
</dbReference>
<dbReference type="PROSITE" id="PS00741">
    <property type="entry name" value="DH_1"/>
    <property type="match status" value="1"/>
</dbReference>
<feature type="region of interest" description="Disordered" evidence="1">
    <location>
        <begin position="498"/>
        <end position="520"/>
    </location>
</feature>
<protein>
    <recommendedName>
        <fullName evidence="2">DH domain-containing protein</fullName>
    </recommendedName>
</protein>
<feature type="region of interest" description="Disordered" evidence="1">
    <location>
        <begin position="1003"/>
        <end position="1082"/>
    </location>
</feature>
<reference evidence="3 4" key="1">
    <citation type="submission" date="2024-04" db="EMBL/GenBank/DDBJ databases">
        <authorList>
            <consortium name="Genoscope - CEA"/>
            <person name="William W."/>
        </authorList>
    </citation>
    <scope>NUCLEOTIDE SEQUENCE [LARGE SCALE GENOMIC DNA]</scope>
</reference>
<dbReference type="PANTHER" id="PTHR46944:SF1">
    <property type="entry name" value="RHO GUANINE NUCLEOTIDE EXCHANGE FACTOR 33"/>
    <property type="match status" value="1"/>
</dbReference>
<feature type="region of interest" description="Disordered" evidence="1">
    <location>
        <begin position="833"/>
        <end position="852"/>
    </location>
</feature>
<feature type="compositionally biased region" description="Basic and acidic residues" evidence="1">
    <location>
        <begin position="1162"/>
        <end position="1172"/>
    </location>
</feature>
<feature type="region of interest" description="Disordered" evidence="1">
    <location>
        <begin position="2233"/>
        <end position="2257"/>
    </location>
</feature>
<dbReference type="GO" id="GO:0005085">
    <property type="term" value="F:guanyl-nucleotide exchange factor activity"/>
    <property type="evidence" value="ECO:0007669"/>
    <property type="project" value="InterPro"/>
</dbReference>
<keyword evidence="4" id="KW-1185">Reference proteome</keyword>
<dbReference type="PANTHER" id="PTHR46944">
    <property type="entry name" value="RHO GUANINE NUCLEOTIDE EXCHANGE FACTOR 33"/>
    <property type="match status" value="1"/>
</dbReference>
<feature type="non-terminal residue" evidence="3">
    <location>
        <position position="2325"/>
    </location>
</feature>
<feature type="compositionally biased region" description="Polar residues" evidence="1">
    <location>
        <begin position="940"/>
        <end position="961"/>
    </location>
</feature>
<dbReference type="InterPro" id="IPR035899">
    <property type="entry name" value="DBL_dom_sf"/>
</dbReference>
<feature type="compositionally biased region" description="Basic and acidic residues" evidence="1">
    <location>
        <begin position="1033"/>
        <end position="1042"/>
    </location>
</feature>
<feature type="domain" description="DH" evidence="2">
    <location>
        <begin position="282"/>
        <end position="471"/>
    </location>
</feature>
<dbReference type="SMART" id="SM00325">
    <property type="entry name" value="RhoGEF"/>
    <property type="match status" value="1"/>
</dbReference>
<dbReference type="EMBL" id="CAXITT010000008">
    <property type="protein sequence ID" value="CAL1526771.1"/>
    <property type="molecule type" value="Genomic_DNA"/>
</dbReference>
<feature type="region of interest" description="Disordered" evidence="1">
    <location>
        <begin position="128"/>
        <end position="183"/>
    </location>
</feature>
<comment type="caution">
    <text evidence="3">The sequence shown here is derived from an EMBL/GenBank/DDBJ whole genome shotgun (WGS) entry which is preliminary data.</text>
</comment>
<feature type="region of interest" description="Disordered" evidence="1">
    <location>
        <begin position="1649"/>
        <end position="1807"/>
    </location>
</feature>
<evidence type="ECO:0000256" key="1">
    <source>
        <dbReference type="SAM" id="MobiDB-lite"/>
    </source>
</evidence>
<feature type="compositionally biased region" description="Polar residues" evidence="1">
    <location>
        <begin position="154"/>
        <end position="166"/>
    </location>
</feature>
<feature type="compositionally biased region" description="Low complexity" evidence="1">
    <location>
        <begin position="2176"/>
        <end position="2186"/>
    </location>
</feature>
<feature type="compositionally biased region" description="Basic and acidic residues" evidence="1">
    <location>
        <begin position="2112"/>
        <end position="2126"/>
    </location>
</feature>
<proteinExistence type="predicted"/>
<feature type="region of interest" description="Disordered" evidence="1">
    <location>
        <begin position="2010"/>
        <end position="2038"/>
    </location>
</feature>
<dbReference type="SUPFAM" id="SSF48065">
    <property type="entry name" value="DBL homology domain (DH-domain)"/>
    <property type="match status" value="1"/>
</dbReference>
<dbReference type="GO" id="GO:0035556">
    <property type="term" value="P:intracellular signal transduction"/>
    <property type="evidence" value="ECO:0007669"/>
    <property type="project" value="InterPro"/>
</dbReference>
<feature type="compositionally biased region" description="Low complexity" evidence="1">
    <location>
        <begin position="499"/>
        <end position="510"/>
    </location>
</feature>
<feature type="compositionally biased region" description="Polar residues" evidence="1">
    <location>
        <begin position="1695"/>
        <end position="1717"/>
    </location>
</feature>
<feature type="region of interest" description="Disordered" evidence="1">
    <location>
        <begin position="904"/>
        <end position="987"/>
    </location>
</feature>